<evidence type="ECO:0000256" key="8">
    <source>
        <dbReference type="ARBA" id="ARBA00022741"/>
    </source>
</evidence>
<feature type="binding site" evidence="19">
    <location>
        <position position="184"/>
    </location>
    <ligand>
        <name>Ca(2+)</name>
        <dbReference type="ChEBI" id="CHEBI:29108"/>
        <label>1</label>
    </ligand>
</feature>
<keyword evidence="12 19" id="KW-0106">Calcium</keyword>
<feature type="binding site" evidence="17">
    <location>
        <position position="128"/>
    </location>
    <ligand>
        <name>a 1,2-diacyl-sn-glycero-3-phospho-(1D-myo-inositol-4,5-bisphosphate)</name>
        <dbReference type="ChEBI" id="CHEBI:58456"/>
    </ligand>
</feature>
<feature type="binding site" evidence="17">
    <location>
        <position position="178"/>
    </location>
    <ligand>
        <name>a 1,2-diacyl-sn-glycero-3-phospho-(1D-myo-inositol-4,5-bisphosphate)</name>
        <dbReference type="ChEBI" id="CHEBI:58456"/>
    </ligand>
</feature>
<dbReference type="PROSITE" id="PS00479">
    <property type="entry name" value="ZF_DAG_PE_1"/>
    <property type="match status" value="1"/>
</dbReference>
<dbReference type="Gene3D" id="2.60.40.150">
    <property type="entry name" value="C2 domain"/>
    <property type="match status" value="1"/>
</dbReference>
<evidence type="ECO:0000259" key="24">
    <source>
        <dbReference type="PROSITE" id="PS50081"/>
    </source>
</evidence>
<dbReference type="InterPro" id="IPR008271">
    <property type="entry name" value="Ser/Thr_kinase_AS"/>
</dbReference>
<feature type="region of interest" description="Disordered" evidence="21">
    <location>
        <begin position="236"/>
        <end position="260"/>
    </location>
</feature>
<keyword evidence="7" id="KW-0677">Repeat</keyword>
<feature type="domain" description="Phorbol-ester/DAG-type" evidence="24">
    <location>
        <begin position="34"/>
        <end position="84"/>
    </location>
</feature>
<feature type="binding site" evidence="19">
    <location>
        <position position="120"/>
    </location>
    <ligand>
        <name>Ca(2+)</name>
        <dbReference type="ChEBI" id="CHEBI:29108"/>
        <label>1</label>
    </ligand>
</feature>
<evidence type="ECO:0000256" key="1">
    <source>
        <dbReference type="ARBA" id="ARBA00005490"/>
    </source>
</evidence>
<evidence type="ECO:0000256" key="17">
    <source>
        <dbReference type="PIRSR" id="PIRSR000550-2"/>
    </source>
</evidence>
<dbReference type="PRINTS" id="PR00008">
    <property type="entry name" value="DAGPEDOMAIN"/>
</dbReference>
<keyword evidence="11" id="KW-0862">Zinc</keyword>
<feature type="binding site" evidence="19">
    <location>
        <position position="187"/>
    </location>
    <ligand>
        <name>Ca(2+)</name>
        <dbReference type="ChEBI" id="CHEBI:29108"/>
        <label>2</label>
    </ligand>
</feature>
<keyword evidence="8 20" id="KW-0547">Nucleotide-binding</keyword>
<evidence type="ECO:0000256" key="16">
    <source>
        <dbReference type="PIRSR" id="PIRSR000550-1"/>
    </source>
</evidence>
<dbReference type="SUPFAM" id="SSF57889">
    <property type="entry name" value="Cysteine-rich domain"/>
    <property type="match status" value="1"/>
</dbReference>
<comment type="catalytic activity">
    <reaction evidence="14">
        <text>L-threonyl-[protein] + ATP = O-phospho-L-threonyl-[protein] + ADP + H(+)</text>
        <dbReference type="Rhea" id="RHEA:46608"/>
        <dbReference type="Rhea" id="RHEA-COMP:11060"/>
        <dbReference type="Rhea" id="RHEA-COMP:11605"/>
        <dbReference type="ChEBI" id="CHEBI:15378"/>
        <dbReference type="ChEBI" id="CHEBI:30013"/>
        <dbReference type="ChEBI" id="CHEBI:30616"/>
        <dbReference type="ChEBI" id="CHEBI:61977"/>
        <dbReference type="ChEBI" id="CHEBI:456216"/>
        <dbReference type="EC" id="2.7.11.13"/>
    </reaction>
</comment>
<evidence type="ECO:0000256" key="3">
    <source>
        <dbReference type="ARBA" id="ARBA00022527"/>
    </source>
</evidence>
<dbReference type="InterPro" id="IPR011009">
    <property type="entry name" value="Kinase-like_dom_sf"/>
</dbReference>
<evidence type="ECO:0000256" key="21">
    <source>
        <dbReference type="SAM" id="MobiDB-lite"/>
    </source>
</evidence>
<dbReference type="Pfam" id="PF00433">
    <property type="entry name" value="Pkinase_C"/>
    <property type="match status" value="1"/>
</dbReference>
<dbReference type="PRINTS" id="PR00360">
    <property type="entry name" value="C2DOMAIN"/>
</dbReference>
<dbReference type="InterPro" id="IPR002219">
    <property type="entry name" value="PKC_DAG/PE"/>
</dbReference>
<dbReference type="PROSITE" id="PS00108">
    <property type="entry name" value="PROTEIN_KINASE_ST"/>
    <property type="match status" value="1"/>
</dbReference>
<dbReference type="PROSITE" id="PS50081">
    <property type="entry name" value="ZF_DAG_PE_2"/>
    <property type="match status" value="1"/>
</dbReference>
<keyword evidence="27" id="KW-1185">Reference proteome</keyword>
<dbReference type="InterPro" id="IPR000719">
    <property type="entry name" value="Prot_kinase_dom"/>
</dbReference>
<dbReference type="FunFam" id="3.30.200.20:FF:000080">
    <property type="entry name" value="Protein kinase C"/>
    <property type="match status" value="1"/>
</dbReference>
<dbReference type="AlphaFoldDB" id="A0AAV2MRD8"/>
<keyword evidence="3" id="KW-0723">Serine/threonine-protein kinase</keyword>
<feature type="binding site" evidence="19">
    <location>
        <position position="119"/>
    </location>
    <ligand>
        <name>Ca(2+)</name>
        <dbReference type="ChEBI" id="CHEBI:29108"/>
        <label>1</label>
    </ligand>
</feature>
<dbReference type="Pfam" id="PF00168">
    <property type="entry name" value="C2"/>
    <property type="match status" value="1"/>
</dbReference>
<evidence type="ECO:0000256" key="2">
    <source>
        <dbReference type="ARBA" id="ARBA00012429"/>
    </source>
</evidence>
<evidence type="ECO:0000256" key="15">
    <source>
        <dbReference type="ARBA" id="ARBA00047470"/>
    </source>
</evidence>
<dbReference type="InterPro" id="IPR000008">
    <property type="entry name" value="C2_dom"/>
</dbReference>
<evidence type="ECO:0000256" key="7">
    <source>
        <dbReference type="ARBA" id="ARBA00022737"/>
    </source>
</evidence>
<dbReference type="Pfam" id="PF00069">
    <property type="entry name" value="Pkinase"/>
    <property type="match status" value="1"/>
</dbReference>
<dbReference type="CDD" id="cd04026">
    <property type="entry name" value="C2_PKC_alpha_gamma"/>
    <property type="match status" value="1"/>
</dbReference>
<dbReference type="PROSITE" id="PS50011">
    <property type="entry name" value="PROTEIN_KINASE_DOM"/>
    <property type="match status" value="1"/>
</dbReference>
<feature type="domain" description="C2" evidence="22">
    <location>
        <begin position="91"/>
        <end position="208"/>
    </location>
</feature>
<keyword evidence="13 18" id="KW-0067">ATP-binding</keyword>
<comment type="cofactor">
    <cofactor evidence="19">
        <name>Ca(2+)</name>
        <dbReference type="ChEBI" id="CHEBI:29108"/>
    </cofactor>
    <text evidence="19">Binds 3 Ca(2+) ions per subunit. The ions are bound to the C2 domain.</text>
</comment>
<dbReference type="PIRSF" id="PIRSF000550">
    <property type="entry name" value="PKC_alpha"/>
    <property type="match status" value="1"/>
</dbReference>
<evidence type="ECO:0000313" key="26">
    <source>
        <dbReference type="EMBL" id="CAL1615601.1"/>
    </source>
</evidence>
<comment type="catalytic activity">
    <reaction evidence="15">
        <text>L-seryl-[protein] + ATP = O-phospho-L-seryl-[protein] + ADP + H(+)</text>
        <dbReference type="Rhea" id="RHEA:17989"/>
        <dbReference type="Rhea" id="RHEA-COMP:9863"/>
        <dbReference type="Rhea" id="RHEA-COMP:11604"/>
        <dbReference type="ChEBI" id="CHEBI:15378"/>
        <dbReference type="ChEBI" id="CHEBI:29999"/>
        <dbReference type="ChEBI" id="CHEBI:30616"/>
        <dbReference type="ChEBI" id="CHEBI:83421"/>
        <dbReference type="ChEBI" id="CHEBI:456216"/>
        <dbReference type="EC" id="2.7.11.13"/>
    </reaction>
</comment>
<keyword evidence="6 19" id="KW-0479">Metal-binding</keyword>
<dbReference type="Proteomes" id="UP001497482">
    <property type="component" value="Chromosome 9"/>
</dbReference>
<organism evidence="26 27">
    <name type="scientific">Knipowitschia caucasica</name>
    <name type="common">Caucasian dwarf goby</name>
    <name type="synonym">Pomatoschistus caucasicus</name>
    <dbReference type="NCBI Taxonomy" id="637954"/>
    <lineage>
        <taxon>Eukaryota</taxon>
        <taxon>Metazoa</taxon>
        <taxon>Chordata</taxon>
        <taxon>Craniata</taxon>
        <taxon>Vertebrata</taxon>
        <taxon>Euteleostomi</taxon>
        <taxon>Actinopterygii</taxon>
        <taxon>Neopterygii</taxon>
        <taxon>Teleostei</taxon>
        <taxon>Neoteleostei</taxon>
        <taxon>Acanthomorphata</taxon>
        <taxon>Gobiaria</taxon>
        <taxon>Gobiiformes</taxon>
        <taxon>Gobioidei</taxon>
        <taxon>Gobiidae</taxon>
        <taxon>Gobiinae</taxon>
        <taxon>Knipowitschia</taxon>
    </lineage>
</organism>
<dbReference type="PROSITE" id="PS50004">
    <property type="entry name" value="C2"/>
    <property type="match status" value="1"/>
</dbReference>
<dbReference type="InterPro" id="IPR046349">
    <property type="entry name" value="C1-like_sf"/>
</dbReference>
<feature type="binding site" evidence="18 20">
    <location>
        <position position="297"/>
    </location>
    <ligand>
        <name>ATP</name>
        <dbReference type="ChEBI" id="CHEBI:30616"/>
    </ligand>
</feature>
<dbReference type="PANTHER" id="PTHR24351">
    <property type="entry name" value="RIBOSOMAL PROTEIN S6 KINASE"/>
    <property type="match status" value="1"/>
</dbReference>
<evidence type="ECO:0000256" key="14">
    <source>
        <dbReference type="ARBA" id="ARBA00047272"/>
    </source>
</evidence>
<dbReference type="GO" id="GO:0004697">
    <property type="term" value="F:diacylglycerol-dependent serine/threonine kinase activity"/>
    <property type="evidence" value="ECO:0007669"/>
    <property type="project" value="UniProtKB-EC"/>
</dbReference>
<dbReference type="InterPro" id="IPR000961">
    <property type="entry name" value="AGC-kinase_C"/>
</dbReference>
<evidence type="ECO:0000256" key="12">
    <source>
        <dbReference type="ARBA" id="ARBA00022837"/>
    </source>
</evidence>
<dbReference type="SMART" id="SM00220">
    <property type="entry name" value="S_TKc"/>
    <property type="match status" value="1"/>
</dbReference>
<dbReference type="GO" id="GO:0008270">
    <property type="term" value="F:zinc ion binding"/>
    <property type="evidence" value="ECO:0007669"/>
    <property type="project" value="UniProtKB-KW"/>
</dbReference>
<evidence type="ECO:0000259" key="25">
    <source>
        <dbReference type="PROSITE" id="PS51285"/>
    </source>
</evidence>
<feature type="binding site" evidence="18">
    <location>
        <begin position="274"/>
        <end position="282"/>
    </location>
    <ligand>
        <name>ATP</name>
        <dbReference type="ChEBI" id="CHEBI:30616"/>
    </ligand>
</feature>
<evidence type="ECO:0000256" key="10">
    <source>
        <dbReference type="ARBA" id="ARBA00022777"/>
    </source>
</evidence>
<dbReference type="Gene3D" id="3.30.60.20">
    <property type="match status" value="1"/>
</dbReference>
<dbReference type="EC" id="2.7.11.13" evidence="2"/>
<sequence length="595" mass="67386">MVCCLTVHKRCHELVMFSCAGADMGPDSDDPRLKHKFQVHSYITPTFCDHCGSLLSGLRNQGMKCASCDMSVHSKCVTKVPSLCGTDRTESRGRLFLKVEASDDKLNITVGGAKNLTPMDLNGQSDPYVKLRLIPVLQCDSKLKTKTIRGSLNPTWNEPFTLKLGPADKDRRLSVEVWDWDRTSRNDFMGSMSFGVSELLKSPICGWYKLLCQVEGAFFNVPLSEENDGNKELRQKLEKAKRGPGERRLSESPAIQRSSTSMNRVSDFNFLTVLGIGSFGKVMLAEMKTSGELYAIKILKKEVVIQGDDVEYALMEKRVLALQDKPPFITHLHSCFQTAERLFFVMEYVIGGDLMFHIYNFGKFNEPRAKFYAAQIALALFFLHCKGVIYRDLKLDNIVLDSEGHIKLTDFGLSKDNMVDGVTTDTICGTPDHLAPEMLKNEPYGRTVDWWSYGVVLYEMLVALPPFVGENRDLLYKAIKEASVFYPWGLSKEAVSFCKGLLTKKPTERLGCGPEGERNIREHAFFRRIDWERLESREIQPPFKPNVSDKGVENFDKCFTRKPPLFTPTNQRVINMINQKQFTGFSFINSESHSP</sequence>
<comment type="similarity">
    <text evidence="1">Belongs to the protein kinase superfamily. AGC Ser/Thr protein kinase family. PKC subfamily.</text>
</comment>
<keyword evidence="9" id="KW-0863">Zinc-finger</keyword>
<name>A0AAV2MRD8_KNICA</name>
<feature type="active site" description="Proton acceptor" evidence="16">
    <location>
        <position position="392"/>
    </location>
</feature>
<dbReference type="InterPro" id="IPR017892">
    <property type="entry name" value="Pkinase_C"/>
</dbReference>
<reference evidence="26 27" key="1">
    <citation type="submission" date="2024-04" db="EMBL/GenBank/DDBJ databases">
        <authorList>
            <person name="Waldvogel A.-M."/>
            <person name="Schoenle A."/>
        </authorList>
    </citation>
    <scope>NUCLEOTIDE SEQUENCE [LARGE SCALE GENOMIC DNA]</scope>
</reference>
<dbReference type="Pfam" id="PF00130">
    <property type="entry name" value="C1_1"/>
    <property type="match status" value="1"/>
</dbReference>
<keyword evidence="4" id="KW-0597">Phosphoprotein</keyword>
<evidence type="ECO:0000259" key="23">
    <source>
        <dbReference type="PROSITE" id="PS50011"/>
    </source>
</evidence>
<dbReference type="SMART" id="SM00109">
    <property type="entry name" value="C1"/>
    <property type="match status" value="1"/>
</dbReference>
<evidence type="ECO:0000256" key="20">
    <source>
        <dbReference type="PROSITE-ProRule" id="PRU10141"/>
    </source>
</evidence>
<dbReference type="SUPFAM" id="SSF49562">
    <property type="entry name" value="C2 domain (Calcium/lipid-binding domain, CaLB)"/>
    <property type="match status" value="1"/>
</dbReference>
<evidence type="ECO:0000256" key="19">
    <source>
        <dbReference type="PIRSR" id="PIRSR000550-4"/>
    </source>
</evidence>
<dbReference type="FunFam" id="2.60.40.150:FF:000218">
    <property type="entry name" value="Protein kinase C"/>
    <property type="match status" value="1"/>
</dbReference>
<evidence type="ECO:0000256" key="18">
    <source>
        <dbReference type="PIRSR" id="PIRSR000550-3"/>
    </source>
</evidence>
<keyword evidence="10" id="KW-0418">Kinase</keyword>
<evidence type="ECO:0000256" key="6">
    <source>
        <dbReference type="ARBA" id="ARBA00022723"/>
    </source>
</evidence>
<dbReference type="PROSITE" id="PS00107">
    <property type="entry name" value="PROTEIN_KINASE_ATP"/>
    <property type="match status" value="1"/>
</dbReference>
<evidence type="ECO:0000256" key="5">
    <source>
        <dbReference type="ARBA" id="ARBA00022679"/>
    </source>
</evidence>
<feature type="domain" description="AGC-kinase C-terminal" evidence="25">
    <location>
        <begin position="527"/>
        <end position="595"/>
    </location>
</feature>
<dbReference type="SMART" id="SM00133">
    <property type="entry name" value="S_TK_X"/>
    <property type="match status" value="1"/>
</dbReference>
<feature type="binding site" evidence="19">
    <location>
        <position position="181"/>
    </location>
    <ligand>
        <name>Ca(2+)</name>
        <dbReference type="ChEBI" id="CHEBI:29108"/>
        <label>1</label>
    </ligand>
</feature>
<dbReference type="Gene3D" id="1.10.510.10">
    <property type="entry name" value="Transferase(Phosphotransferase) domain 1"/>
    <property type="match status" value="1"/>
</dbReference>
<dbReference type="InterPro" id="IPR017441">
    <property type="entry name" value="Protein_kinase_ATP_BS"/>
</dbReference>
<dbReference type="GO" id="GO:0005524">
    <property type="term" value="F:ATP binding"/>
    <property type="evidence" value="ECO:0007669"/>
    <property type="project" value="UniProtKB-UniRule"/>
</dbReference>
<dbReference type="EMBL" id="OZ035831">
    <property type="protein sequence ID" value="CAL1615601.1"/>
    <property type="molecule type" value="Genomic_DNA"/>
</dbReference>
<dbReference type="SMART" id="SM00239">
    <property type="entry name" value="C2"/>
    <property type="match status" value="1"/>
</dbReference>
<dbReference type="SUPFAM" id="SSF56112">
    <property type="entry name" value="Protein kinase-like (PK-like)"/>
    <property type="match status" value="1"/>
</dbReference>
<dbReference type="InterPro" id="IPR035892">
    <property type="entry name" value="C2_domain_sf"/>
</dbReference>
<feature type="compositionally biased region" description="Basic and acidic residues" evidence="21">
    <location>
        <begin position="236"/>
        <end position="250"/>
    </location>
</feature>
<keyword evidence="5" id="KW-0808">Transferase</keyword>
<feature type="binding site" evidence="19">
    <location>
        <position position="180"/>
    </location>
    <ligand>
        <name>Ca(2+)</name>
        <dbReference type="ChEBI" id="CHEBI:29108"/>
        <label>1</label>
    </ligand>
</feature>
<accession>A0AAV2MRD8</accession>
<evidence type="ECO:0000256" key="13">
    <source>
        <dbReference type="ARBA" id="ARBA00022840"/>
    </source>
</evidence>
<dbReference type="InterPro" id="IPR014375">
    <property type="entry name" value="Protein_kinase_C_a/b/g"/>
</dbReference>
<evidence type="ECO:0000256" key="11">
    <source>
        <dbReference type="ARBA" id="ARBA00022833"/>
    </source>
</evidence>
<dbReference type="PROSITE" id="PS51285">
    <property type="entry name" value="AGC_KINASE_CTER"/>
    <property type="match status" value="1"/>
</dbReference>
<feature type="domain" description="Protein kinase" evidence="23">
    <location>
        <begin position="268"/>
        <end position="526"/>
    </location>
</feature>
<evidence type="ECO:0000313" key="27">
    <source>
        <dbReference type="Proteomes" id="UP001497482"/>
    </source>
</evidence>
<feature type="binding site" evidence="19">
    <location>
        <position position="179"/>
    </location>
    <ligand>
        <name>Ca(2+)</name>
        <dbReference type="ChEBI" id="CHEBI:29108"/>
        <label>1</label>
    </ligand>
</feature>
<evidence type="ECO:0000256" key="9">
    <source>
        <dbReference type="ARBA" id="ARBA00022771"/>
    </source>
</evidence>
<dbReference type="Gene3D" id="3.30.200.20">
    <property type="entry name" value="Phosphorylase Kinase, domain 1"/>
    <property type="match status" value="2"/>
</dbReference>
<feature type="binding site" evidence="19">
    <location>
        <position position="185"/>
    </location>
    <ligand>
        <name>Ca(2+)</name>
        <dbReference type="ChEBI" id="CHEBI:29108"/>
        <label>1</label>
    </ligand>
</feature>
<proteinExistence type="inferred from homology"/>
<evidence type="ECO:0000259" key="22">
    <source>
        <dbReference type="PROSITE" id="PS50004"/>
    </source>
</evidence>
<feature type="binding site" evidence="19">
    <location>
        <position position="126"/>
    </location>
    <ligand>
        <name>Ca(2+)</name>
        <dbReference type="ChEBI" id="CHEBI:29108"/>
        <label>1</label>
    </ligand>
</feature>
<dbReference type="FunFam" id="1.10.510.10:FF:000023">
    <property type="entry name" value="Protein kinase C"/>
    <property type="match status" value="1"/>
</dbReference>
<dbReference type="InterPro" id="IPR020454">
    <property type="entry name" value="DAG/PE-bd"/>
</dbReference>
<protein>
    <recommendedName>
        <fullName evidence="2">protein kinase C</fullName>
        <ecNumber evidence="2">2.7.11.13</ecNumber>
    </recommendedName>
</protein>
<evidence type="ECO:0000256" key="4">
    <source>
        <dbReference type="ARBA" id="ARBA00022553"/>
    </source>
</evidence>
<gene>
    <name evidence="26" type="ORF">KC01_LOCUS41521</name>
</gene>